<name>A0ABN8Y133_RANTA</name>
<evidence type="ECO:0000313" key="3">
    <source>
        <dbReference type="Proteomes" id="UP001176941"/>
    </source>
</evidence>
<protein>
    <submittedName>
        <fullName evidence="2">Uncharacterized protein</fullName>
    </submittedName>
</protein>
<dbReference type="Proteomes" id="UP001176941">
    <property type="component" value="Chromosome 11"/>
</dbReference>
<evidence type="ECO:0000313" key="2">
    <source>
        <dbReference type="EMBL" id="CAI9154655.1"/>
    </source>
</evidence>
<sequence>MMRPWKRSGFLPVTRGVFGGHRDSKVKQLLFSLCPCSCLSVVRRFVRIGGQQGGPVCTRLLGFTSSLAFPPRTVPCPDATSDSSSARNPSQILGSRNSQLFRGSKLL</sequence>
<feature type="compositionally biased region" description="Polar residues" evidence="1">
    <location>
        <begin position="80"/>
        <end position="101"/>
    </location>
</feature>
<dbReference type="EMBL" id="OX459947">
    <property type="protein sequence ID" value="CAI9154655.1"/>
    <property type="molecule type" value="Genomic_DNA"/>
</dbReference>
<evidence type="ECO:0000256" key="1">
    <source>
        <dbReference type="SAM" id="MobiDB-lite"/>
    </source>
</evidence>
<proteinExistence type="predicted"/>
<reference evidence="2" key="1">
    <citation type="submission" date="2023-04" db="EMBL/GenBank/DDBJ databases">
        <authorList>
            <consortium name="ELIXIR-Norway"/>
        </authorList>
    </citation>
    <scope>NUCLEOTIDE SEQUENCE [LARGE SCALE GENOMIC DNA]</scope>
</reference>
<accession>A0ABN8Y133</accession>
<keyword evidence="3" id="KW-1185">Reference proteome</keyword>
<feature type="region of interest" description="Disordered" evidence="1">
    <location>
        <begin position="75"/>
        <end position="107"/>
    </location>
</feature>
<gene>
    <name evidence="2" type="ORF">MRATA1EN1_LOCUS3617</name>
</gene>
<organism evidence="2 3">
    <name type="scientific">Rangifer tarandus platyrhynchus</name>
    <name type="common">Svalbard reindeer</name>
    <dbReference type="NCBI Taxonomy" id="3082113"/>
    <lineage>
        <taxon>Eukaryota</taxon>
        <taxon>Metazoa</taxon>
        <taxon>Chordata</taxon>
        <taxon>Craniata</taxon>
        <taxon>Vertebrata</taxon>
        <taxon>Euteleostomi</taxon>
        <taxon>Mammalia</taxon>
        <taxon>Eutheria</taxon>
        <taxon>Laurasiatheria</taxon>
        <taxon>Artiodactyla</taxon>
        <taxon>Ruminantia</taxon>
        <taxon>Pecora</taxon>
        <taxon>Cervidae</taxon>
        <taxon>Odocoileinae</taxon>
        <taxon>Rangifer</taxon>
    </lineage>
</organism>